<sequence>MNDRYYLNTKTEYWYRIFLETEMSNNQPNSQIYEDYWAFTNAFTNYNDQKFCTALNICLDFIDANQDQPYSNELYEALQQNIAQDSVMASQRTSKAMNLASVRKAINQFVKMGFIEPFLSSYTPLSRDYVQARTNRKRQTLLSKIVYTHSGFQRSVTENSNIRQINFLIKTLVEHPQGKLNKKEIAAMMLVDLKTFQQDYLTETELNDYFQQGIESGFIERKYNQISYLWNLLDKLDDLKRVGDDLYFAEDAQRIFGNLDEITVRKRDPYLHRLYKNQLQEESEEHYGNVKCMLEKLAYPVLIASHIKPFILSDDTEAYDPNNGLLLSRTLDSLFDLKYISFDDEGNMVKSKRLSDDVWRRWCDVKLDNNLLNDKRKSYLAYHRELMLQEDQEFHI</sequence>
<evidence type="ECO:0000259" key="1">
    <source>
        <dbReference type="Pfam" id="PF13391"/>
    </source>
</evidence>
<proteinExistence type="predicted"/>
<feature type="domain" description="HNH nuclease" evidence="1">
    <location>
        <begin position="292"/>
        <end position="343"/>
    </location>
</feature>
<protein>
    <submittedName>
        <fullName evidence="2">Type II restriction endonuclease HphI</fullName>
    </submittedName>
</protein>
<gene>
    <name evidence="2" type="ORF">N776_10770</name>
</gene>
<accession>A0AA44UAG9</accession>
<dbReference type="Pfam" id="PF13391">
    <property type="entry name" value="HNH_2"/>
    <property type="match status" value="1"/>
</dbReference>
<comment type="caution">
    <text evidence="2">The sequence shown here is derived from an EMBL/GenBank/DDBJ whole genome shotgun (WGS) entry which is preliminary data.</text>
</comment>
<keyword evidence="2" id="KW-0540">Nuclease</keyword>
<reference evidence="2 3" key="1">
    <citation type="submission" date="2013-08" db="EMBL/GenBank/DDBJ databases">
        <authorList>
            <person name="Trees D."/>
        </authorList>
    </citation>
    <scope>NUCLEOTIDE SEQUENCE [LARGE SCALE GENOMIC DNA]</scope>
    <source>
        <strain evidence="2 3">3502</strain>
    </source>
</reference>
<dbReference type="GO" id="GO:0004519">
    <property type="term" value="F:endonuclease activity"/>
    <property type="evidence" value="ECO:0007669"/>
    <property type="project" value="UniProtKB-KW"/>
</dbReference>
<evidence type="ECO:0000313" key="2">
    <source>
        <dbReference type="EMBL" id="PHJ36469.1"/>
    </source>
</evidence>
<dbReference type="EMBL" id="AVBE01000002">
    <property type="protein sequence ID" value="PHJ36469.1"/>
    <property type="molecule type" value="Genomic_DNA"/>
</dbReference>
<organism evidence="2 3">
    <name type="scientific">Neisseria gonorrhoeae 3502</name>
    <dbReference type="NCBI Taxonomy" id="1193404"/>
    <lineage>
        <taxon>Bacteria</taxon>
        <taxon>Pseudomonadati</taxon>
        <taxon>Pseudomonadota</taxon>
        <taxon>Betaproteobacteria</taxon>
        <taxon>Neisseriales</taxon>
        <taxon>Neisseriaceae</taxon>
        <taxon>Neisseria</taxon>
    </lineage>
</organism>
<keyword evidence="2" id="KW-0378">Hydrolase</keyword>
<evidence type="ECO:0000313" key="3">
    <source>
        <dbReference type="Proteomes" id="UP000223296"/>
    </source>
</evidence>
<dbReference type="AlphaFoldDB" id="A0AA44UAG9"/>
<dbReference type="InterPro" id="IPR003615">
    <property type="entry name" value="HNH_nuc"/>
</dbReference>
<dbReference type="Proteomes" id="UP000223296">
    <property type="component" value="Unassembled WGS sequence"/>
</dbReference>
<name>A0AA44UAG9_NEIGO</name>
<keyword evidence="2" id="KW-0255">Endonuclease</keyword>